<keyword evidence="3" id="KW-0547">Nucleotide-binding</keyword>
<gene>
    <name evidence="8" type="ORF">FGF04_09675</name>
</gene>
<evidence type="ECO:0000256" key="6">
    <source>
        <dbReference type="SAM" id="MobiDB-lite"/>
    </source>
</evidence>
<sequence length="596" mass="62876">MTTTAAVDAQPVVEVEDLRVTYARSVQALRGVSLWVPRKGVVAVLGNNGAGKSTLLRAISGTLGQEGGTVTDGSIRLAGRPVERYGPSAIVAEGVLHAPEGRRVFGTLTVEDNLRAGGTAARSRRARAEAGERVYALFPVLYERRRQRAGLLSGGEQQMLAIGRALMGSPRVLLLDEPSLGLAPLLTERIAEVITEINREGTAVVLVEQNAAMALRVADLAFVLEAGRVSLQGRAADLAGTTEVRDRYLGMGAGQRPAPPDPGQRPVPSGSGQLLPPSPGQLSPPDAERPSPPDVERPSPSGVAQPSPPGAGQPSPPTAAQPPSPGAQRKGTAEAGSAVHELVVEDVSVRFGGVQALDRVSFTVTPGSLHALIGPNGAGKSTCLNVLSGVYAPTTGGVRYGDHDLTRLPQHRIAAAGISRTFQNLALSPGETVLDNLLVARHRYMRTGFLSAALRTPRSRREAAEHRAAAERTAALLGLDRLLHSRVGELPYGDRKRVELARALCAEPGLLLLDEPVAGMNHGESLRMEQAIGTVQRELGISIVLVEHDMRFVMGLADRVTVLDFGRRIADGTPAEVQRDPHVLRAYLGDLPGVTT</sequence>
<accession>A0A5B0BHB8</accession>
<dbReference type="GO" id="GO:0005524">
    <property type="term" value="F:ATP binding"/>
    <property type="evidence" value="ECO:0007669"/>
    <property type="project" value="UniProtKB-KW"/>
</dbReference>
<evidence type="ECO:0000256" key="1">
    <source>
        <dbReference type="ARBA" id="ARBA00005417"/>
    </source>
</evidence>
<feature type="compositionally biased region" description="Pro residues" evidence="6">
    <location>
        <begin position="306"/>
        <end position="325"/>
    </location>
</feature>
<evidence type="ECO:0000256" key="2">
    <source>
        <dbReference type="ARBA" id="ARBA00022448"/>
    </source>
</evidence>
<keyword evidence="5" id="KW-0029">Amino-acid transport</keyword>
<dbReference type="InterPro" id="IPR052156">
    <property type="entry name" value="BCAA_Transport_ATP-bd_LivF"/>
</dbReference>
<dbReference type="PROSITE" id="PS50893">
    <property type="entry name" value="ABC_TRANSPORTER_2"/>
    <property type="match status" value="2"/>
</dbReference>
<dbReference type="SUPFAM" id="SSF52540">
    <property type="entry name" value="P-loop containing nucleoside triphosphate hydrolases"/>
    <property type="match status" value="2"/>
</dbReference>
<evidence type="ECO:0000313" key="9">
    <source>
        <dbReference type="Proteomes" id="UP000324965"/>
    </source>
</evidence>
<dbReference type="Pfam" id="PF00005">
    <property type="entry name" value="ABC_tran"/>
    <property type="match status" value="2"/>
</dbReference>
<dbReference type="CDD" id="cd03224">
    <property type="entry name" value="ABC_TM1139_LivF_branched"/>
    <property type="match status" value="1"/>
</dbReference>
<dbReference type="Pfam" id="PF12399">
    <property type="entry name" value="BCA_ABC_TP_C"/>
    <property type="match status" value="1"/>
</dbReference>
<dbReference type="InterPro" id="IPR027417">
    <property type="entry name" value="P-loop_NTPase"/>
</dbReference>
<dbReference type="CDD" id="cd03219">
    <property type="entry name" value="ABC_Mj1267_LivG_branched"/>
    <property type="match status" value="1"/>
</dbReference>
<proteinExistence type="inferred from homology"/>
<dbReference type="InterPro" id="IPR017871">
    <property type="entry name" value="ABC_transporter-like_CS"/>
</dbReference>
<dbReference type="Gene3D" id="3.40.50.300">
    <property type="entry name" value="P-loop containing nucleotide triphosphate hydrolases"/>
    <property type="match status" value="2"/>
</dbReference>
<dbReference type="AlphaFoldDB" id="A0A5B0BHB8"/>
<dbReference type="SMART" id="SM00382">
    <property type="entry name" value="AAA"/>
    <property type="match status" value="2"/>
</dbReference>
<feature type="region of interest" description="Disordered" evidence="6">
    <location>
        <begin position="250"/>
        <end position="337"/>
    </location>
</feature>
<dbReference type="FunFam" id="3.40.50.300:FF:000421">
    <property type="entry name" value="Branched-chain amino acid ABC transporter ATP-binding protein"/>
    <property type="match status" value="1"/>
</dbReference>
<dbReference type="Proteomes" id="UP000324965">
    <property type="component" value="Unassembled WGS sequence"/>
</dbReference>
<dbReference type="GO" id="GO:0015658">
    <property type="term" value="F:branched-chain amino acid transmembrane transporter activity"/>
    <property type="evidence" value="ECO:0007669"/>
    <property type="project" value="TreeGrafter"/>
</dbReference>
<dbReference type="PANTHER" id="PTHR43820:SF4">
    <property type="entry name" value="HIGH-AFFINITY BRANCHED-CHAIN AMINO ACID TRANSPORT ATP-BINDING PROTEIN LIVF"/>
    <property type="match status" value="1"/>
</dbReference>
<dbReference type="InterPro" id="IPR003593">
    <property type="entry name" value="AAA+_ATPase"/>
</dbReference>
<dbReference type="EMBL" id="VDFC01000028">
    <property type="protein sequence ID" value="KAA0940359.1"/>
    <property type="molecule type" value="Genomic_DNA"/>
</dbReference>
<comment type="similarity">
    <text evidence="1">Belongs to the ABC transporter superfamily.</text>
</comment>
<dbReference type="GO" id="GO:0016887">
    <property type="term" value="F:ATP hydrolysis activity"/>
    <property type="evidence" value="ECO:0007669"/>
    <property type="project" value="InterPro"/>
</dbReference>
<reference evidence="8 9" key="1">
    <citation type="submission" date="2019-05" db="EMBL/GenBank/DDBJ databases">
        <authorList>
            <person name="Hariharan J."/>
            <person name="Choudoir M.J."/>
            <person name="Diebold P."/>
            <person name="Panke-Buisse K."/>
            <person name="Buckley D.H."/>
        </authorList>
    </citation>
    <scope>NUCLEOTIDE SEQUENCE [LARGE SCALE GENOMIC DNA]</scope>
    <source>
        <strain evidence="8 9">SUN51</strain>
    </source>
</reference>
<dbReference type="InterPro" id="IPR032823">
    <property type="entry name" value="BCA_ABC_TP_C"/>
</dbReference>
<comment type="caution">
    <text evidence="8">The sequence shown here is derived from an EMBL/GenBank/DDBJ whole genome shotgun (WGS) entry which is preliminary data.</text>
</comment>
<evidence type="ECO:0000256" key="4">
    <source>
        <dbReference type="ARBA" id="ARBA00022840"/>
    </source>
</evidence>
<name>A0A5B0BHB8_9ACTN</name>
<keyword evidence="4 8" id="KW-0067">ATP-binding</keyword>
<dbReference type="GO" id="GO:0015807">
    <property type="term" value="P:L-amino acid transport"/>
    <property type="evidence" value="ECO:0007669"/>
    <property type="project" value="TreeGrafter"/>
</dbReference>
<evidence type="ECO:0000259" key="7">
    <source>
        <dbReference type="PROSITE" id="PS50893"/>
    </source>
</evidence>
<dbReference type="PROSITE" id="PS00211">
    <property type="entry name" value="ABC_TRANSPORTER_1"/>
    <property type="match status" value="1"/>
</dbReference>
<protein>
    <submittedName>
        <fullName evidence="8">ATP-binding cassette domain-containing protein</fullName>
    </submittedName>
</protein>
<dbReference type="PANTHER" id="PTHR43820">
    <property type="entry name" value="HIGH-AFFINITY BRANCHED-CHAIN AMINO ACID TRANSPORT ATP-BINDING PROTEIN LIVF"/>
    <property type="match status" value="1"/>
</dbReference>
<feature type="domain" description="ABC transporter" evidence="7">
    <location>
        <begin position="13"/>
        <end position="251"/>
    </location>
</feature>
<evidence type="ECO:0000313" key="8">
    <source>
        <dbReference type="EMBL" id="KAA0940359.1"/>
    </source>
</evidence>
<keyword evidence="9" id="KW-1185">Reference proteome</keyword>
<feature type="compositionally biased region" description="Basic and acidic residues" evidence="6">
    <location>
        <begin position="286"/>
        <end position="297"/>
    </location>
</feature>
<feature type="compositionally biased region" description="Low complexity" evidence="6">
    <location>
        <begin position="268"/>
        <end position="285"/>
    </location>
</feature>
<organism evidence="8 9">
    <name type="scientific">Streptomyces apricus</name>
    <dbReference type="NCBI Taxonomy" id="1828112"/>
    <lineage>
        <taxon>Bacteria</taxon>
        <taxon>Bacillati</taxon>
        <taxon>Actinomycetota</taxon>
        <taxon>Actinomycetes</taxon>
        <taxon>Kitasatosporales</taxon>
        <taxon>Streptomycetaceae</taxon>
        <taxon>Streptomyces</taxon>
    </lineage>
</organism>
<evidence type="ECO:0000256" key="3">
    <source>
        <dbReference type="ARBA" id="ARBA00022741"/>
    </source>
</evidence>
<keyword evidence="2" id="KW-0813">Transport</keyword>
<feature type="domain" description="ABC transporter" evidence="7">
    <location>
        <begin position="342"/>
        <end position="590"/>
    </location>
</feature>
<evidence type="ECO:0000256" key="5">
    <source>
        <dbReference type="ARBA" id="ARBA00022970"/>
    </source>
</evidence>
<dbReference type="OrthoDB" id="501320at2"/>
<dbReference type="InterPro" id="IPR003439">
    <property type="entry name" value="ABC_transporter-like_ATP-bd"/>
</dbReference>